<evidence type="ECO:0000313" key="3">
    <source>
        <dbReference type="Proteomes" id="UP000266258"/>
    </source>
</evidence>
<dbReference type="Proteomes" id="UP000266258">
    <property type="component" value="Unassembled WGS sequence"/>
</dbReference>
<comment type="caution">
    <text evidence="2">The sequence shown here is derived from an EMBL/GenBank/DDBJ whole genome shotgun (WGS) entry which is preliminary data.</text>
</comment>
<proteinExistence type="predicted"/>
<dbReference type="InterPro" id="IPR002645">
    <property type="entry name" value="STAS_dom"/>
</dbReference>
<dbReference type="InterPro" id="IPR036513">
    <property type="entry name" value="STAS_dom_sf"/>
</dbReference>
<dbReference type="PROSITE" id="PS50801">
    <property type="entry name" value="STAS"/>
    <property type="match status" value="1"/>
</dbReference>
<feature type="domain" description="STAS" evidence="1">
    <location>
        <begin position="1"/>
        <end position="94"/>
    </location>
</feature>
<protein>
    <recommendedName>
        <fullName evidence="1">STAS domain-containing protein</fullName>
    </recommendedName>
</protein>
<accession>A0A3A1Y033</accession>
<dbReference type="EMBL" id="NRJH01000057">
    <property type="protein sequence ID" value="RIY31662.1"/>
    <property type="molecule type" value="Genomic_DNA"/>
</dbReference>
<organism evidence="2 3">
    <name type="scientific">Psittacicella melopsittaci</name>
    <dbReference type="NCBI Taxonomy" id="2028576"/>
    <lineage>
        <taxon>Bacteria</taxon>
        <taxon>Pseudomonadati</taxon>
        <taxon>Pseudomonadota</taxon>
        <taxon>Gammaproteobacteria</taxon>
        <taxon>Pasteurellales</taxon>
        <taxon>Psittacicellaceae</taxon>
        <taxon>Psittacicella</taxon>
    </lineage>
</organism>
<reference evidence="2 3" key="1">
    <citation type="submission" date="2017-08" db="EMBL/GenBank/DDBJ databases">
        <title>Reclassification of Bisgaard taxon 37 and 44.</title>
        <authorList>
            <person name="Christensen H."/>
        </authorList>
    </citation>
    <scope>NUCLEOTIDE SEQUENCE [LARGE SCALE GENOMIC DNA]</scope>
    <source>
        <strain evidence="2 3">B96_4</strain>
    </source>
</reference>
<gene>
    <name evidence="2" type="ORF">CJP74_06585</name>
</gene>
<sequence length="105" mass="12236">MYTINQSTHTVFFDDKLTHVNVAALDKNREQFIQELKNLKGDTIYLDFSQCSSLDTSGFAYLLAVLRLIEESKDFTNTQVKLESAQRIKVYATLYDLNDFFTKFF</sequence>
<evidence type="ECO:0000259" key="1">
    <source>
        <dbReference type="PROSITE" id="PS50801"/>
    </source>
</evidence>
<evidence type="ECO:0000313" key="2">
    <source>
        <dbReference type="EMBL" id="RIY31662.1"/>
    </source>
</evidence>
<dbReference type="RefSeq" id="WP_119497514.1">
    <property type="nucleotide sequence ID" value="NZ_NRJH01000057.1"/>
</dbReference>
<dbReference type="AlphaFoldDB" id="A0A3A1Y033"/>
<dbReference type="SUPFAM" id="SSF52091">
    <property type="entry name" value="SpoIIaa-like"/>
    <property type="match status" value="1"/>
</dbReference>
<dbReference type="OrthoDB" id="5679033at2"/>
<name>A0A3A1Y033_9GAMM</name>
<keyword evidence="3" id="KW-1185">Reference proteome</keyword>
<dbReference type="Gene3D" id="3.30.750.24">
    <property type="entry name" value="STAS domain"/>
    <property type="match status" value="1"/>
</dbReference>